<reference evidence="1" key="1">
    <citation type="journal article" date="2022" name="bioRxiv">
        <title>Population genetic analysis of Ophidiomyces ophidiicola, the causative agent of snake fungal disease, indicates recent introductions to the USA.</title>
        <authorList>
            <person name="Ladner J.T."/>
            <person name="Palmer J.M."/>
            <person name="Ettinger C.L."/>
            <person name="Stajich J.E."/>
            <person name="Farrell T.M."/>
            <person name="Glorioso B.M."/>
            <person name="Lawson B."/>
            <person name="Price S.J."/>
            <person name="Stengle A.G."/>
            <person name="Grear D.A."/>
            <person name="Lorch J.M."/>
        </authorList>
    </citation>
    <scope>NUCLEOTIDE SEQUENCE</scope>
    <source>
        <strain evidence="1">NWHC 24266-5</strain>
    </source>
</reference>
<accession>A0ACB8UWW0</accession>
<sequence length="610" mass="68923">MDASFVASSTDSPAMRTNTRLSYDKALCTVRYVGEVQGTNGSWLGVEWDDPSRGKHSGEYGGVKYFQCKSKSPTAGSFVRPGRPVDKPRGFLEALHGKYVDPNVVDPPSGHGASKASAADQPIEISGKIVEEVGFEKIRKQLAALQELKIVILDGMRIRGVLVEDQSDTLRSEELQNIKETCPKIIELDLSRNLLQDWKEVADICEQLDELRCLKLNGNRFASIDSETLLRGVSELFLEGTLLTWDEISKLSHQVPNLSKLSLSSNQLSCISTPISNTITELSLESNDFDSLQSLSHLASLSRMNRLSLRRNNINKIYDNKGDTPIQFSPTLTTLDISFNLIDSWSSIDNLPLLFPGLLNLRVSDNPLYERPPAPKNITGQTQRSMTIDEAYMLTLARLPHLQTLNYSKIAPQDRTNGELYYLSLIRKELSALPASEEKQIILSHPRYMSLCEVYGTPEIIRTESDGSAHPNSLAAKLVTFTFYRKDDSTFTLADENDKIRSIHTPVELKKEIPRTFDIYRIKAIVARHFSLPPLGFRLIWETEEWDPVETGTAEEDEWDSSDEGDSKFVKEGAIKRFVRREEEFVDSMRAVEHWLSHDTREVHVRIEMR</sequence>
<gene>
    <name evidence="1" type="ORF">LOY88_003453</name>
</gene>
<name>A0ACB8UWW0_9EURO</name>
<evidence type="ECO:0000313" key="1">
    <source>
        <dbReference type="EMBL" id="KAI2386732.1"/>
    </source>
</evidence>
<protein>
    <submittedName>
        <fullName evidence="1">Uncharacterized protein</fullName>
    </submittedName>
</protein>
<comment type="caution">
    <text evidence="1">The sequence shown here is derived from an EMBL/GenBank/DDBJ whole genome shotgun (WGS) entry which is preliminary data.</text>
</comment>
<proteinExistence type="predicted"/>
<dbReference type="EMBL" id="JALBCA010000045">
    <property type="protein sequence ID" value="KAI2386732.1"/>
    <property type="molecule type" value="Genomic_DNA"/>
</dbReference>
<organism evidence="1">
    <name type="scientific">Ophidiomyces ophidiicola</name>
    <dbReference type="NCBI Taxonomy" id="1387563"/>
    <lineage>
        <taxon>Eukaryota</taxon>
        <taxon>Fungi</taxon>
        <taxon>Dikarya</taxon>
        <taxon>Ascomycota</taxon>
        <taxon>Pezizomycotina</taxon>
        <taxon>Eurotiomycetes</taxon>
        <taxon>Eurotiomycetidae</taxon>
        <taxon>Onygenales</taxon>
        <taxon>Onygenaceae</taxon>
        <taxon>Ophidiomyces</taxon>
    </lineage>
</organism>